<dbReference type="EMBL" id="POAF01000002">
    <property type="protein sequence ID" value="RBM02859.1"/>
    <property type="molecule type" value="Genomic_DNA"/>
</dbReference>
<dbReference type="Gene3D" id="3.40.640.10">
    <property type="entry name" value="Type I PLP-dependent aspartate aminotransferase-like (Major domain)"/>
    <property type="match status" value="1"/>
</dbReference>
<dbReference type="SUPFAM" id="SSF53383">
    <property type="entry name" value="PLP-dependent transferases"/>
    <property type="match status" value="1"/>
</dbReference>
<name>A0A365YJZ1_9MICC</name>
<dbReference type="EC" id="4.4.1.13" evidence="2"/>
<dbReference type="InterPro" id="IPR004839">
    <property type="entry name" value="Aminotransferase_I/II_large"/>
</dbReference>
<evidence type="ECO:0000256" key="4">
    <source>
        <dbReference type="ARBA" id="ARBA00023239"/>
    </source>
</evidence>
<sequence>MSTAEWDGLTEEQLRANGSLKWTAHEHAIGAWVAEMGYPLATPIRRALRDYAESELFGYPPPALDAQLAAAASDYYGRNFGWTPDPDFIAPIADVLAGLGAVLDIFLEPHAAVVVPTPAYMPFLTYPALKNRRIIQVPMLRGDSGWQMDLSGIREALQNGGGLVLLCTPHNPIGKVYTRQELQSLSEVVQEQGARVFSDEIHSSLVFEGAHAPYASLSPETAAHAITATSATKAFNMPGLKCAQLVFSNPADLDLWRDKGFFIGHGASTPGKLATIAAYNSGEPWRQQVLGYLRDNRDLLTELLEEHLPGVFWLPPEGTYLSWLDARALGHGERTAEFFLSQARVALVEGAQCGEGSEGFVRMNFALPRPILVEAVKRMGQAASKADGL</sequence>
<evidence type="ECO:0000313" key="8">
    <source>
        <dbReference type="Proteomes" id="UP000252167"/>
    </source>
</evidence>
<evidence type="ECO:0000256" key="5">
    <source>
        <dbReference type="ARBA" id="ARBA00037974"/>
    </source>
</evidence>
<dbReference type="GO" id="GO:0030170">
    <property type="term" value="F:pyridoxal phosphate binding"/>
    <property type="evidence" value="ECO:0007669"/>
    <property type="project" value="InterPro"/>
</dbReference>
<keyword evidence="7" id="KW-0032">Aminotransferase</keyword>
<organism evidence="7 8">
    <name type="scientific">Glutamicibacter soli</name>
    <dbReference type="NCBI Taxonomy" id="453836"/>
    <lineage>
        <taxon>Bacteria</taxon>
        <taxon>Bacillati</taxon>
        <taxon>Actinomycetota</taxon>
        <taxon>Actinomycetes</taxon>
        <taxon>Micrococcales</taxon>
        <taxon>Micrococcaceae</taxon>
        <taxon>Glutamicibacter</taxon>
    </lineage>
</organism>
<dbReference type="AlphaFoldDB" id="A0A365YJZ1"/>
<keyword evidence="7" id="KW-0808">Transferase</keyword>
<dbReference type="GO" id="GO:0008483">
    <property type="term" value="F:transaminase activity"/>
    <property type="evidence" value="ECO:0007669"/>
    <property type="project" value="UniProtKB-KW"/>
</dbReference>
<dbReference type="Pfam" id="PF00155">
    <property type="entry name" value="Aminotran_1_2"/>
    <property type="match status" value="1"/>
</dbReference>
<dbReference type="PANTHER" id="PTHR43525:SF2">
    <property type="entry name" value="CYSTATHIONINE BETA-LYASE-RELATED"/>
    <property type="match status" value="1"/>
</dbReference>
<dbReference type="InterPro" id="IPR015421">
    <property type="entry name" value="PyrdxlP-dep_Trfase_major"/>
</dbReference>
<protein>
    <recommendedName>
        <fullName evidence="2">cysteine-S-conjugate beta-lyase</fullName>
        <ecNumber evidence="2">4.4.1.13</ecNumber>
    </recommendedName>
</protein>
<keyword evidence="4" id="KW-0456">Lyase</keyword>
<dbReference type="PANTHER" id="PTHR43525">
    <property type="entry name" value="PROTEIN MALY"/>
    <property type="match status" value="1"/>
</dbReference>
<gene>
    <name evidence="7" type="ORF">C1H84_05385</name>
</gene>
<accession>A0A365YJZ1</accession>
<comment type="caution">
    <text evidence="7">The sequence shown here is derived from an EMBL/GenBank/DDBJ whole genome shotgun (WGS) entry which is preliminary data.</text>
</comment>
<evidence type="ECO:0000256" key="1">
    <source>
        <dbReference type="ARBA" id="ARBA00001933"/>
    </source>
</evidence>
<dbReference type="GO" id="GO:0047804">
    <property type="term" value="F:cysteine-S-conjugate beta-lyase activity"/>
    <property type="evidence" value="ECO:0007669"/>
    <property type="project" value="UniProtKB-EC"/>
</dbReference>
<reference evidence="7 8" key="1">
    <citation type="submission" date="2018-01" db="EMBL/GenBank/DDBJ databases">
        <title>Glutamicibacter soli strain NHPC-3 Whole genome sequence and assembly.</title>
        <authorList>
            <person name="Choudhury P."/>
            <person name="Gupta D."/>
            <person name="Sengupta K."/>
            <person name="Jawed A."/>
            <person name="Sultana N."/>
            <person name="Saha P."/>
        </authorList>
    </citation>
    <scope>NUCLEOTIDE SEQUENCE [LARGE SCALE GENOMIC DNA]</scope>
    <source>
        <strain evidence="7 8">NHPC-3</strain>
    </source>
</reference>
<dbReference type="RefSeq" id="WP_113606767.1">
    <property type="nucleotide sequence ID" value="NZ_POAF01000002.1"/>
</dbReference>
<evidence type="ECO:0000256" key="2">
    <source>
        <dbReference type="ARBA" id="ARBA00012224"/>
    </source>
</evidence>
<evidence type="ECO:0000259" key="6">
    <source>
        <dbReference type="Pfam" id="PF00155"/>
    </source>
</evidence>
<comment type="similarity">
    <text evidence="5">Belongs to the class-II pyridoxal-phosphate-dependent aminotransferase family. MalY/PatB cystathionine beta-lyase subfamily.</text>
</comment>
<feature type="domain" description="Aminotransferase class I/classII large" evidence="6">
    <location>
        <begin position="44"/>
        <end position="374"/>
    </location>
</feature>
<dbReference type="InterPro" id="IPR015424">
    <property type="entry name" value="PyrdxlP-dep_Trfase"/>
</dbReference>
<dbReference type="InterPro" id="IPR051798">
    <property type="entry name" value="Class-II_PLP-Dep_Aminotrans"/>
</dbReference>
<dbReference type="InterPro" id="IPR015422">
    <property type="entry name" value="PyrdxlP-dep_Trfase_small"/>
</dbReference>
<evidence type="ECO:0000256" key="3">
    <source>
        <dbReference type="ARBA" id="ARBA00022898"/>
    </source>
</evidence>
<dbReference type="Proteomes" id="UP000252167">
    <property type="component" value="Unassembled WGS sequence"/>
</dbReference>
<keyword evidence="8" id="KW-1185">Reference proteome</keyword>
<evidence type="ECO:0000313" key="7">
    <source>
        <dbReference type="EMBL" id="RBM02859.1"/>
    </source>
</evidence>
<comment type="cofactor">
    <cofactor evidence="1">
        <name>pyridoxal 5'-phosphate</name>
        <dbReference type="ChEBI" id="CHEBI:597326"/>
    </cofactor>
</comment>
<dbReference type="CDD" id="cd00609">
    <property type="entry name" value="AAT_like"/>
    <property type="match status" value="1"/>
</dbReference>
<dbReference type="Gene3D" id="3.90.1150.10">
    <property type="entry name" value="Aspartate Aminotransferase, domain 1"/>
    <property type="match status" value="1"/>
</dbReference>
<keyword evidence="3" id="KW-0663">Pyridoxal phosphate</keyword>
<proteinExistence type="inferred from homology"/>